<dbReference type="Proteomes" id="UP000824469">
    <property type="component" value="Unassembled WGS sequence"/>
</dbReference>
<feature type="non-terminal residue" evidence="1">
    <location>
        <position position="75"/>
    </location>
</feature>
<proteinExistence type="predicted"/>
<name>A0AA38FYX0_TAXCH</name>
<feature type="non-terminal residue" evidence="1">
    <location>
        <position position="1"/>
    </location>
</feature>
<accession>A0AA38FYX0</accession>
<protein>
    <submittedName>
        <fullName evidence="1">Uncharacterized protein</fullName>
    </submittedName>
</protein>
<gene>
    <name evidence="1" type="ORF">KI387_026808</name>
</gene>
<reference evidence="1 2" key="1">
    <citation type="journal article" date="2021" name="Nat. Plants">
        <title>The Taxus genome provides insights into paclitaxel biosynthesis.</title>
        <authorList>
            <person name="Xiong X."/>
            <person name="Gou J."/>
            <person name="Liao Q."/>
            <person name="Li Y."/>
            <person name="Zhou Q."/>
            <person name="Bi G."/>
            <person name="Li C."/>
            <person name="Du R."/>
            <person name="Wang X."/>
            <person name="Sun T."/>
            <person name="Guo L."/>
            <person name="Liang H."/>
            <person name="Lu P."/>
            <person name="Wu Y."/>
            <person name="Zhang Z."/>
            <person name="Ro D.K."/>
            <person name="Shang Y."/>
            <person name="Huang S."/>
            <person name="Yan J."/>
        </authorList>
    </citation>
    <scope>NUCLEOTIDE SEQUENCE [LARGE SCALE GENOMIC DNA]</scope>
    <source>
        <strain evidence="1">Ta-2019</strain>
    </source>
</reference>
<evidence type="ECO:0000313" key="2">
    <source>
        <dbReference type="Proteomes" id="UP000824469"/>
    </source>
</evidence>
<keyword evidence="2" id="KW-1185">Reference proteome</keyword>
<comment type="caution">
    <text evidence="1">The sequence shown here is derived from an EMBL/GenBank/DDBJ whole genome shotgun (WGS) entry which is preliminary data.</text>
</comment>
<organism evidence="1 2">
    <name type="scientific">Taxus chinensis</name>
    <name type="common">Chinese yew</name>
    <name type="synonym">Taxus wallichiana var. chinensis</name>
    <dbReference type="NCBI Taxonomy" id="29808"/>
    <lineage>
        <taxon>Eukaryota</taxon>
        <taxon>Viridiplantae</taxon>
        <taxon>Streptophyta</taxon>
        <taxon>Embryophyta</taxon>
        <taxon>Tracheophyta</taxon>
        <taxon>Spermatophyta</taxon>
        <taxon>Pinopsida</taxon>
        <taxon>Pinidae</taxon>
        <taxon>Conifers II</taxon>
        <taxon>Cupressales</taxon>
        <taxon>Taxaceae</taxon>
        <taxon>Taxus</taxon>
    </lineage>
</organism>
<evidence type="ECO:0000313" key="1">
    <source>
        <dbReference type="EMBL" id="KAH9311773.1"/>
    </source>
</evidence>
<dbReference type="EMBL" id="JAHRHJ020000006">
    <property type="protein sequence ID" value="KAH9311773.1"/>
    <property type="molecule type" value="Genomic_DNA"/>
</dbReference>
<dbReference type="AlphaFoldDB" id="A0AA38FYX0"/>
<sequence>KEGNGEKGKGIMQSAEDHRKDFSKVILEVFSTLRIKENTDSENPTLKDTMEKDEEGFTLVINGRKSKYLSKSEPK</sequence>